<dbReference type="RefSeq" id="XP_056500237.1">
    <property type="nucleotide sequence ID" value="XM_056644999.1"/>
</dbReference>
<evidence type="ECO:0000313" key="1">
    <source>
        <dbReference type="EMBL" id="KAJ5231493.1"/>
    </source>
</evidence>
<keyword evidence="2" id="KW-1185">Reference proteome</keyword>
<dbReference type="EMBL" id="JAPQKT010000005">
    <property type="protein sequence ID" value="KAJ5231493.1"/>
    <property type="molecule type" value="Genomic_DNA"/>
</dbReference>
<reference evidence="1" key="2">
    <citation type="journal article" date="2023" name="IMA Fungus">
        <title>Comparative genomic study of the Penicillium genus elucidates a diverse pangenome and 15 lateral gene transfer events.</title>
        <authorList>
            <person name="Petersen C."/>
            <person name="Sorensen T."/>
            <person name="Nielsen M.R."/>
            <person name="Sondergaard T.E."/>
            <person name="Sorensen J.L."/>
            <person name="Fitzpatrick D.A."/>
            <person name="Frisvad J.C."/>
            <person name="Nielsen K.L."/>
        </authorList>
    </citation>
    <scope>NUCLEOTIDE SEQUENCE</scope>
    <source>
        <strain evidence="1">IBT 23319</strain>
    </source>
</reference>
<accession>A0A9W9P008</accession>
<dbReference type="Proteomes" id="UP001147733">
    <property type="component" value="Unassembled WGS sequence"/>
</dbReference>
<organism evidence="1 2">
    <name type="scientific">Penicillium citrinum</name>
    <dbReference type="NCBI Taxonomy" id="5077"/>
    <lineage>
        <taxon>Eukaryota</taxon>
        <taxon>Fungi</taxon>
        <taxon>Dikarya</taxon>
        <taxon>Ascomycota</taxon>
        <taxon>Pezizomycotina</taxon>
        <taxon>Eurotiomycetes</taxon>
        <taxon>Eurotiomycetidae</taxon>
        <taxon>Eurotiales</taxon>
        <taxon>Aspergillaceae</taxon>
        <taxon>Penicillium</taxon>
    </lineage>
</organism>
<dbReference type="GeneID" id="81384166"/>
<dbReference type="AlphaFoldDB" id="A0A9W9P008"/>
<sequence>MVTLQTHFLRLDSRKLFLRSQSSPIIFGSNAQRLRPGAKLFGFQEDDHCVCARTSYPFTGALPNIERFTKGVEAVGETFSSVSSRLGGSKQGEKGKLDTAPRAKMVQSRSYWTSPTRHNGFAVARQGNYG</sequence>
<dbReference type="OrthoDB" id="4307211at2759"/>
<proteinExistence type="predicted"/>
<gene>
    <name evidence="1" type="ORF">N7469_006081</name>
</gene>
<evidence type="ECO:0000313" key="2">
    <source>
        <dbReference type="Proteomes" id="UP001147733"/>
    </source>
</evidence>
<protein>
    <submittedName>
        <fullName evidence="1">Uncharacterized protein</fullName>
    </submittedName>
</protein>
<name>A0A9W9P008_PENCI</name>
<comment type="caution">
    <text evidence="1">The sequence shown here is derived from an EMBL/GenBank/DDBJ whole genome shotgun (WGS) entry which is preliminary data.</text>
</comment>
<reference evidence="1" key="1">
    <citation type="submission" date="2022-11" db="EMBL/GenBank/DDBJ databases">
        <authorList>
            <person name="Petersen C."/>
        </authorList>
    </citation>
    <scope>NUCLEOTIDE SEQUENCE</scope>
    <source>
        <strain evidence="1">IBT 23319</strain>
    </source>
</reference>